<name>A0ABY9AMY0_PARCI</name>
<dbReference type="InterPro" id="IPR025455">
    <property type="entry name" value="DUF4276"/>
</dbReference>
<reference evidence="1 2" key="1">
    <citation type="submission" date="2023-06" db="EMBL/GenBank/DDBJ databases">
        <authorList>
            <person name="Ham H."/>
            <person name="Park D.S."/>
        </authorList>
    </citation>
    <scope>NUCLEOTIDE SEQUENCE [LARGE SCALE GENOMIC DNA]</scope>
    <source>
        <strain evidence="1 2">KACC 17005</strain>
    </source>
</reference>
<gene>
    <name evidence="1" type="ORF">QRO08_21075</name>
</gene>
<accession>A0ABY9AMY0</accession>
<proteinExistence type="predicted"/>
<sequence length="217" mass="23737">MSRIYVLVEGQTEEAFVRELLVPHYARLGRFLTPIIVSTSPGHKGGVVSYAKVKPQIVRLCRQDEEAHVTTMFDLYALPTDFPGKAAAAYPAHASGAAKALYLESLLSQDIRQPNFLPYLMVHEYEALLLSCPEQFAEWTSDGTVPSTLVRAVADAGAPEDVNGGPHTAPSKRILAVMPEYQKTFHGPLIACDIGLDAMRAACPHFHAWLQAVEVLP</sequence>
<evidence type="ECO:0000313" key="1">
    <source>
        <dbReference type="EMBL" id="WIY48289.1"/>
    </source>
</evidence>
<protein>
    <submittedName>
        <fullName evidence="1">DUF4276 family protein</fullName>
    </submittedName>
</protein>
<dbReference type="RefSeq" id="WP_011793924.1">
    <property type="nucleotide sequence ID" value="NZ_CP023687.1"/>
</dbReference>
<dbReference type="Pfam" id="PF14103">
    <property type="entry name" value="DUF4276"/>
    <property type="match status" value="1"/>
</dbReference>
<organism evidence="1 2">
    <name type="scientific">Paracidovorax citrulli</name>
    <name type="common">Acidovorax citrulli</name>
    <dbReference type="NCBI Taxonomy" id="80869"/>
    <lineage>
        <taxon>Bacteria</taxon>
        <taxon>Pseudomonadati</taxon>
        <taxon>Pseudomonadota</taxon>
        <taxon>Betaproteobacteria</taxon>
        <taxon>Burkholderiales</taxon>
        <taxon>Comamonadaceae</taxon>
        <taxon>Paracidovorax</taxon>
    </lineage>
</organism>
<dbReference type="Proteomes" id="UP001242732">
    <property type="component" value="Chromosome"/>
</dbReference>
<dbReference type="EMBL" id="CP127363">
    <property type="protein sequence ID" value="WIY48289.1"/>
    <property type="molecule type" value="Genomic_DNA"/>
</dbReference>
<dbReference type="GeneID" id="79790421"/>
<keyword evidence="2" id="KW-1185">Reference proteome</keyword>
<evidence type="ECO:0000313" key="2">
    <source>
        <dbReference type="Proteomes" id="UP001242732"/>
    </source>
</evidence>